<sequence>MDWAAWNPALTLENAGSVARDHLASERTFLAYVRTSLTIASTGVALVQLFTISAATTNHALEPWSRPIGATIIALGLSTLCFGVVRYFSIQNALLGGNYPVARVSTILLAITLGIIIVVVFGVLIGVRSRGA</sequence>
<evidence type="ECO:0000256" key="1">
    <source>
        <dbReference type="ARBA" id="ARBA00004651"/>
    </source>
</evidence>
<feature type="transmembrane region" description="Helical" evidence="6">
    <location>
        <begin position="68"/>
        <end position="87"/>
    </location>
</feature>
<feature type="transmembrane region" description="Helical" evidence="6">
    <location>
        <begin position="107"/>
        <end position="127"/>
    </location>
</feature>
<dbReference type="AlphaFoldDB" id="A0A0C3PD10"/>
<protein>
    <recommendedName>
        <fullName evidence="7">DUF202 domain-containing protein</fullName>
    </recommendedName>
</protein>
<evidence type="ECO:0000313" key="9">
    <source>
        <dbReference type="Proteomes" id="UP000053257"/>
    </source>
</evidence>
<feature type="transmembrane region" description="Helical" evidence="6">
    <location>
        <begin position="37"/>
        <end position="56"/>
    </location>
</feature>
<proteinExistence type="predicted"/>
<accession>A0A0C3PD10</accession>
<dbReference type="OrthoDB" id="199599at2759"/>
<dbReference type="HOGENOM" id="CLU_053359_3_2_1"/>
<reference evidence="8 9" key="1">
    <citation type="journal article" date="2014" name="PLoS Genet.">
        <title>Analysis of the Phlebiopsis gigantea genome, transcriptome and secretome provides insight into its pioneer colonization strategies of wood.</title>
        <authorList>
            <person name="Hori C."/>
            <person name="Ishida T."/>
            <person name="Igarashi K."/>
            <person name="Samejima M."/>
            <person name="Suzuki H."/>
            <person name="Master E."/>
            <person name="Ferreira P."/>
            <person name="Ruiz-Duenas F.J."/>
            <person name="Held B."/>
            <person name="Canessa P."/>
            <person name="Larrondo L.F."/>
            <person name="Schmoll M."/>
            <person name="Druzhinina I.S."/>
            <person name="Kubicek C.P."/>
            <person name="Gaskell J.A."/>
            <person name="Kersten P."/>
            <person name="St John F."/>
            <person name="Glasner J."/>
            <person name="Sabat G."/>
            <person name="Splinter BonDurant S."/>
            <person name="Syed K."/>
            <person name="Yadav J."/>
            <person name="Mgbeahuruike A.C."/>
            <person name="Kovalchuk A."/>
            <person name="Asiegbu F.O."/>
            <person name="Lackner G."/>
            <person name="Hoffmeister D."/>
            <person name="Rencoret J."/>
            <person name="Gutierrez A."/>
            <person name="Sun H."/>
            <person name="Lindquist E."/>
            <person name="Barry K."/>
            <person name="Riley R."/>
            <person name="Grigoriev I.V."/>
            <person name="Henrissat B."/>
            <person name="Kues U."/>
            <person name="Berka R.M."/>
            <person name="Martinez A.T."/>
            <person name="Covert S.F."/>
            <person name="Blanchette R.A."/>
            <person name="Cullen D."/>
        </authorList>
    </citation>
    <scope>NUCLEOTIDE SEQUENCE [LARGE SCALE GENOMIC DNA]</scope>
    <source>
        <strain evidence="8 9">11061_1 CR5-6</strain>
    </source>
</reference>
<organism evidence="8 9">
    <name type="scientific">Phlebiopsis gigantea (strain 11061_1 CR5-6)</name>
    <name type="common">White-rot fungus</name>
    <name type="synonym">Peniophora gigantea</name>
    <dbReference type="NCBI Taxonomy" id="745531"/>
    <lineage>
        <taxon>Eukaryota</taxon>
        <taxon>Fungi</taxon>
        <taxon>Dikarya</taxon>
        <taxon>Basidiomycota</taxon>
        <taxon>Agaricomycotina</taxon>
        <taxon>Agaricomycetes</taxon>
        <taxon>Polyporales</taxon>
        <taxon>Phanerochaetaceae</taxon>
        <taxon>Phlebiopsis</taxon>
    </lineage>
</organism>
<dbReference type="Proteomes" id="UP000053257">
    <property type="component" value="Unassembled WGS sequence"/>
</dbReference>
<gene>
    <name evidence="8" type="ORF">PHLGIDRAFT_78118</name>
</gene>
<dbReference type="GO" id="GO:0005886">
    <property type="term" value="C:plasma membrane"/>
    <property type="evidence" value="ECO:0007669"/>
    <property type="project" value="UniProtKB-SubCell"/>
</dbReference>
<keyword evidence="4 6" id="KW-1133">Transmembrane helix</keyword>
<evidence type="ECO:0000256" key="5">
    <source>
        <dbReference type="ARBA" id="ARBA00023136"/>
    </source>
</evidence>
<evidence type="ECO:0000259" key="7">
    <source>
        <dbReference type="Pfam" id="PF02656"/>
    </source>
</evidence>
<evidence type="ECO:0000313" key="8">
    <source>
        <dbReference type="EMBL" id="KIP03098.1"/>
    </source>
</evidence>
<keyword evidence="3 6" id="KW-0812">Transmembrane</keyword>
<comment type="subcellular location">
    <subcellularLocation>
        <location evidence="1">Cell membrane</location>
        <topology evidence="1">Multi-pass membrane protein</topology>
    </subcellularLocation>
</comment>
<keyword evidence="2" id="KW-1003">Cell membrane</keyword>
<keyword evidence="9" id="KW-1185">Reference proteome</keyword>
<dbReference type="PANTHER" id="PTHR34187:SF2">
    <property type="entry name" value="DUF202 DOMAIN-CONTAINING PROTEIN"/>
    <property type="match status" value="1"/>
</dbReference>
<dbReference type="InterPro" id="IPR003807">
    <property type="entry name" value="DUF202"/>
</dbReference>
<dbReference type="Pfam" id="PF02656">
    <property type="entry name" value="DUF202"/>
    <property type="match status" value="1"/>
</dbReference>
<feature type="domain" description="DUF202" evidence="7">
    <location>
        <begin position="20"/>
        <end position="92"/>
    </location>
</feature>
<evidence type="ECO:0000256" key="3">
    <source>
        <dbReference type="ARBA" id="ARBA00022692"/>
    </source>
</evidence>
<dbReference type="PANTHER" id="PTHR34187">
    <property type="entry name" value="FGR18P"/>
    <property type="match status" value="1"/>
</dbReference>
<evidence type="ECO:0000256" key="4">
    <source>
        <dbReference type="ARBA" id="ARBA00022989"/>
    </source>
</evidence>
<evidence type="ECO:0000256" key="2">
    <source>
        <dbReference type="ARBA" id="ARBA00022475"/>
    </source>
</evidence>
<name>A0A0C3PD10_PHLG1</name>
<evidence type="ECO:0000256" key="6">
    <source>
        <dbReference type="SAM" id="Phobius"/>
    </source>
</evidence>
<dbReference type="EMBL" id="KN840634">
    <property type="protein sequence ID" value="KIP03098.1"/>
    <property type="molecule type" value="Genomic_DNA"/>
</dbReference>
<dbReference type="InterPro" id="IPR052053">
    <property type="entry name" value="IM_YidH-like"/>
</dbReference>
<keyword evidence="5 6" id="KW-0472">Membrane</keyword>